<name>A0ABR0M497_9PEZI</name>
<feature type="non-terminal residue" evidence="1">
    <location>
        <position position="185"/>
    </location>
</feature>
<dbReference type="EMBL" id="JAVRRA010001575">
    <property type="protein sequence ID" value="KAK5279779.1"/>
    <property type="molecule type" value="Genomic_DNA"/>
</dbReference>
<keyword evidence="2" id="KW-1185">Reference proteome</keyword>
<comment type="caution">
    <text evidence="1">The sequence shown here is derived from an EMBL/GenBank/DDBJ whole genome shotgun (WGS) entry which is preliminary data.</text>
</comment>
<sequence length="185" mass="20469">MVGRAFASSLETTRAQDDSLNSLVRSRPFLDIIKQYAVEDVQVVADVLEIAPHSAAGPRSSASKAYLGLLLHQLLRPGSGQIRKYYLNVTYTPVLTTIVESTDVYTDHDKESVEKIVETANNLSLPFCQLELMRILKDGSSTEHGTSVESHPAIALVEATKASIEKDQLMWQELISVLDNRIKQT</sequence>
<reference evidence="1 2" key="1">
    <citation type="submission" date="2023-08" db="EMBL/GenBank/DDBJ databases">
        <title>Black Yeasts Isolated from many extreme environments.</title>
        <authorList>
            <person name="Coleine C."/>
            <person name="Stajich J.E."/>
            <person name="Selbmann L."/>
        </authorList>
    </citation>
    <scope>NUCLEOTIDE SEQUENCE [LARGE SCALE GENOMIC DNA]</scope>
    <source>
        <strain evidence="1 2">CCFEE 536</strain>
    </source>
</reference>
<proteinExistence type="predicted"/>
<dbReference type="Proteomes" id="UP001357485">
    <property type="component" value="Unassembled WGS sequence"/>
</dbReference>
<accession>A0ABR0M497</accession>
<protein>
    <submittedName>
        <fullName evidence="1">RNA polymerase II mediator complex subunit</fullName>
    </submittedName>
</protein>
<evidence type="ECO:0000313" key="2">
    <source>
        <dbReference type="Proteomes" id="UP001357485"/>
    </source>
</evidence>
<evidence type="ECO:0000313" key="1">
    <source>
        <dbReference type="EMBL" id="KAK5279779.1"/>
    </source>
</evidence>
<gene>
    <name evidence="1" type="primary">SRB8_2</name>
    <name evidence="1" type="ORF">LTR16_007403</name>
</gene>
<organism evidence="1 2">
    <name type="scientific">Cryomyces antarcticus</name>
    <dbReference type="NCBI Taxonomy" id="329879"/>
    <lineage>
        <taxon>Eukaryota</taxon>
        <taxon>Fungi</taxon>
        <taxon>Dikarya</taxon>
        <taxon>Ascomycota</taxon>
        <taxon>Pezizomycotina</taxon>
        <taxon>Dothideomycetes</taxon>
        <taxon>Dothideomycetes incertae sedis</taxon>
        <taxon>Cryomyces</taxon>
    </lineage>
</organism>